<comment type="catalytic activity">
    <reaction evidence="6">
        <text>GTP + H2O = GDP + phosphate + H(+)</text>
        <dbReference type="Rhea" id="RHEA:19669"/>
        <dbReference type="ChEBI" id="CHEBI:15377"/>
        <dbReference type="ChEBI" id="CHEBI:15378"/>
        <dbReference type="ChEBI" id="CHEBI:37565"/>
        <dbReference type="ChEBI" id="CHEBI:43474"/>
        <dbReference type="ChEBI" id="CHEBI:58189"/>
    </reaction>
    <physiologicalReaction direction="left-to-right" evidence="6">
        <dbReference type="Rhea" id="RHEA:19670"/>
    </physiologicalReaction>
</comment>
<accession>A0A6J5DNB1</accession>
<dbReference type="RefSeq" id="WP_175110744.1">
    <property type="nucleotide sequence ID" value="NZ_CADIKF010000012.1"/>
</dbReference>
<dbReference type="InterPro" id="IPR036627">
    <property type="entry name" value="CobW-likC_sf"/>
</dbReference>
<dbReference type="InterPro" id="IPR003495">
    <property type="entry name" value="CobW/HypB/UreG_nucleotide-bd"/>
</dbReference>
<keyword evidence="1" id="KW-0547">Nucleotide-binding</keyword>
<dbReference type="Proteomes" id="UP000494329">
    <property type="component" value="Unassembled WGS sequence"/>
</dbReference>
<dbReference type="Gene3D" id="3.30.1220.10">
    <property type="entry name" value="CobW-like, C-terminal domain"/>
    <property type="match status" value="1"/>
</dbReference>
<dbReference type="GO" id="GO:0005737">
    <property type="term" value="C:cytoplasm"/>
    <property type="evidence" value="ECO:0007669"/>
    <property type="project" value="TreeGrafter"/>
</dbReference>
<dbReference type="AlphaFoldDB" id="A0A6J5DNB1"/>
<evidence type="ECO:0000256" key="6">
    <source>
        <dbReference type="ARBA" id="ARBA00049117"/>
    </source>
</evidence>
<dbReference type="PANTHER" id="PTHR13748:SF62">
    <property type="entry name" value="COBW DOMAIN-CONTAINING PROTEIN"/>
    <property type="match status" value="1"/>
</dbReference>
<evidence type="ECO:0000256" key="4">
    <source>
        <dbReference type="ARBA" id="ARBA00034320"/>
    </source>
</evidence>
<comment type="similarity">
    <text evidence="4">Belongs to the SIMIBI class G3E GTPase family. ZNG1 subfamily.</text>
</comment>
<keyword evidence="9" id="KW-1185">Reference proteome</keyword>
<feature type="domain" description="CobW C-terminal" evidence="7">
    <location>
        <begin position="227"/>
        <end position="321"/>
    </location>
</feature>
<dbReference type="Pfam" id="PF07683">
    <property type="entry name" value="CobW_C"/>
    <property type="match status" value="1"/>
</dbReference>
<evidence type="ECO:0000256" key="1">
    <source>
        <dbReference type="ARBA" id="ARBA00022741"/>
    </source>
</evidence>
<dbReference type="Gene3D" id="3.40.50.300">
    <property type="entry name" value="P-loop containing nucleotide triphosphate hydrolases"/>
    <property type="match status" value="1"/>
</dbReference>
<proteinExistence type="inferred from homology"/>
<dbReference type="CDD" id="cd03112">
    <property type="entry name" value="CobW-like"/>
    <property type="match status" value="1"/>
</dbReference>
<evidence type="ECO:0000313" key="9">
    <source>
        <dbReference type="Proteomes" id="UP000494329"/>
    </source>
</evidence>
<dbReference type="EC" id="3.6.-.-" evidence="8"/>
<keyword evidence="2 8" id="KW-0378">Hydrolase</keyword>
<keyword evidence="3" id="KW-0143">Chaperone</keyword>
<dbReference type="InterPro" id="IPR011629">
    <property type="entry name" value="CobW-like_C"/>
</dbReference>
<sequence length="356" mass="38859">MRIRKIPTTVITGFLGAGKTTLVNHILDRTRPMPIGVVVNEFGEVGIDGQLIVADEQAVIEINNGCVCCTVRSDLVESVLQLLTRYGDRLERLIVETSGLADPAPVLQTFLADPNVRERVELESVIAIVDARHAHGQLSDDIAREQIVFADRIVINKTDLVAPADLAVLESSIRALNPTAALDFTTRSAVEIDTLLGQRSFSIDNLLAVEPGLLTEGEHDHEHDTSIASFAFHIPGELDGVRFNRWANQLVQSHGASLLRMKGVLNVSGEARRLHFHSVHMLMDTAFGKVWASGETRESRFVVIGRALDADALRAGLLDCVAHAVATTRQSTADSRQREARCATGYRRPVRLTAAS</sequence>
<gene>
    <name evidence="8" type="primary">yjiA_2</name>
    <name evidence="8" type="ORF">LMG29739_02009</name>
</gene>
<dbReference type="GO" id="GO:0000166">
    <property type="term" value="F:nucleotide binding"/>
    <property type="evidence" value="ECO:0007669"/>
    <property type="project" value="UniProtKB-KW"/>
</dbReference>
<reference evidence="8 9" key="1">
    <citation type="submission" date="2020-04" db="EMBL/GenBank/DDBJ databases">
        <authorList>
            <person name="De Canck E."/>
        </authorList>
    </citation>
    <scope>NUCLEOTIDE SEQUENCE [LARGE SCALE GENOMIC DNA]</scope>
    <source>
        <strain evidence="8 9">LMG 29739</strain>
    </source>
</reference>
<dbReference type="SUPFAM" id="SSF52540">
    <property type="entry name" value="P-loop containing nucleoside triphosphate hydrolases"/>
    <property type="match status" value="1"/>
</dbReference>
<dbReference type="InterPro" id="IPR051316">
    <property type="entry name" value="Zinc-reg_GTPase_activator"/>
</dbReference>
<name>A0A6J5DNB1_9BURK</name>
<evidence type="ECO:0000256" key="5">
    <source>
        <dbReference type="ARBA" id="ARBA00045658"/>
    </source>
</evidence>
<dbReference type="GO" id="GO:0016787">
    <property type="term" value="F:hydrolase activity"/>
    <property type="evidence" value="ECO:0007669"/>
    <property type="project" value="UniProtKB-KW"/>
</dbReference>
<evidence type="ECO:0000256" key="3">
    <source>
        <dbReference type="ARBA" id="ARBA00023186"/>
    </source>
</evidence>
<organism evidence="8 9">
    <name type="scientific">Paraburkholderia solisilvae</name>
    <dbReference type="NCBI Taxonomy" id="624376"/>
    <lineage>
        <taxon>Bacteria</taxon>
        <taxon>Pseudomonadati</taxon>
        <taxon>Pseudomonadota</taxon>
        <taxon>Betaproteobacteria</taxon>
        <taxon>Burkholderiales</taxon>
        <taxon>Burkholderiaceae</taxon>
        <taxon>Paraburkholderia</taxon>
    </lineage>
</organism>
<dbReference type="SUPFAM" id="SSF90002">
    <property type="entry name" value="Hypothetical protein YjiA, C-terminal domain"/>
    <property type="match status" value="1"/>
</dbReference>
<comment type="function">
    <text evidence="5">Zinc chaperone that directly transfers zinc cofactor to target proteins, thereby activating them. Zinc is transferred from the CXCC motif in the GTPase domain to the zinc binding site in target proteins in a process requiring GTP hydrolysis.</text>
</comment>
<protein>
    <submittedName>
        <fullName evidence="8">P-loop guanosine triphosphatase YjiA</fullName>
        <ecNumber evidence="8">3.6.-.-</ecNumber>
    </submittedName>
</protein>
<dbReference type="PANTHER" id="PTHR13748">
    <property type="entry name" value="COBW-RELATED"/>
    <property type="match status" value="1"/>
</dbReference>
<dbReference type="InterPro" id="IPR027417">
    <property type="entry name" value="P-loop_NTPase"/>
</dbReference>
<dbReference type="SMART" id="SM00833">
    <property type="entry name" value="CobW_C"/>
    <property type="match status" value="1"/>
</dbReference>
<evidence type="ECO:0000313" key="8">
    <source>
        <dbReference type="EMBL" id="CAB3754721.1"/>
    </source>
</evidence>
<evidence type="ECO:0000256" key="2">
    <source>
        <dbReference type="ARBA" id="ARBA00022801"/>
    </source>
</evidence>
<dbReference type="Pfam" id="PF02492">
    <property type="entry name" value="cobW"/>
    <property type="match status" value="1"/>
</dbReference>
<dbReference type="EMBL" id="CADIKF010000012">
    <property type="protein sequence ID" value="CAB3754721.1"/>
    <property type="molecule type" value="Genomic_DNA"/>
</dbReference>
<evidence type="ECO:0000259" key="7">
    <source>
        <dbReference type="SMART" id="SM00833"/>
    </source>
</evidence>